<feature type="region of interest" description="Disordered" evidence="2">
    <location>
        <begin position="565"/>
        <end position="606"/>
    </location>
</feature>
<evidence type="ECO:0000256" key="1">
    <source>
        <dbReference type="SAM" id="Coils"/>
    </source>
</evidence>
<dbReference type="PANTHER" id="PTHR10044">
    <property type="entry name" value="INHIBITOR OF APOPTOSIS"/>
    <property type="match status" value="1"/>
</dbReference>
<dbReference type="InterPro" id="IPR050784">
    <property type="entry name" value="IAP"/>
</dbReference>
<feature type="region of interest" description="Disordered" evidence="2">
    <location>
        <begin position="202"/>
        <end position="250"/>
    </location>
</feature>
<evidence type="ECO:0000313" key="3">
    <source>
        <dbReference type="EMBL" id="CAE2304763.1"/>
    </source>
</evidence>
<protein>
    <submittedName>
        <fullName evidence="3">Uncharacterized protein</fullName>
    </submittedName>
</protein>
<dbReference type="AlphaFoldDB" id="A0A7S4KT87"/>
<organism evidence="3">
    <name type="scientific">Guillardia theta</name>
    <name type="common">Cryptophyte</name>
    <name type="synonym">Cryptomonas phi</name>
    <dbReference type="NCBI Taxonomy" id="55529"/>
    <lineage>
        <taxon>Eukaryota</taxon>
        <taxon>Cryptophyceae</taxon>
        <taxon>Pyrenomonadales</taxon>
        <taxon>Geminigeraceae</taxon>
        <taxon>Guillardia</taxon>
    </lineage>
</organism>
<keyword evidence="1" id="KW-0175">Coiled coil</keyword>
<dbReference type="Gene3D" id="1.10.1170.10">
    <property type="entry name" value="Inhibitor Of Apoptosis Protein (2mihbC-IAP-1), Chain A"/>
    <property type="match status" value="1"/>
</dbReference>
<dbReference type="InterPro" id="IPR001370">
    <property type="entry name" value="BIR_rpt"/>
</dbReference>
<proteinExistence type="predicted"/>
<evidence type="ECO:0000256" key="2">
    <source>
        <dbReference type="SAM" id="MobiDB-lite"/>
    </source>
</evidence>
<reference evidence="3" key="1">
    <citation type="submission" date="2021-01" db="EMBL/GenBank/DDBJ databases">
        <authorList>
            <person name="Corre E."/>
            <person name="Pelletier E."/>
            <person name="Niang G."/>
            <person name="Scheremetjew M."/>
            <person name="Finn R."/>
            <person name="Kale V."/>
            <person name="Holt S."/>
            <person name="Cochrane G."/>
            <person name="Meng A."/>
            <person name="Brown T."/>
            <person name="Cohen L."/>
        </authorList>
    </citation>
    <scope>NUCLEOTIDE SEQUENCE</scope>
    <source>
        <strain evidence="3">CCMP 2712</strain>
    </source>
</reference>
<feature type="compositionally biased region" description="Polar residues" evidence="2">
    <location>
        <begin position="565"/>
        <end position="574"/>
    </location>
</feature>
<dbReference type="EMBL" id="HBKN01022885">
    <property type="protein sequence ID" value="CAE2304763.1"/>
    <property type="molecule type" value="Transcribed_RNA"/>
</dbReference>
<sequence length="708" mass="79420">MADVLARARELVKNIPEEPASIFGKLSGQISQVVSKHNSENDAESILIHFRELDKRFASFQDHGGWKLERPTPKDLAEHGFFFAPLPGCEDRVACFACGKVLFNWDPNDQIADAHKLFSPNCPLVLGKPVEIPSGVKKTQEKPTWKVFETNSEQPKISSEPNAAKLSSFVDTIRQVASNVEADGDLVKRVGKTKNAKKKKIVAEGEFPNAHSASLSDENTASDNDVSSGINTSDQSDRQAAAASDVKISKPETKMRGERLWNFDWSVPSVIKAGLSKAEHHLLETQTSELEIRLATAKKLMKDQQNDWIDAGCCVEKLRGEMEKTNLDKLDQASKKLLSTQEKVESIKRKVALLRDDSLLGKRCEELKRVREETRESLDEKRKLEVELNDLRSQTEAEKEDLEIIRNKQRLTAELDEKIASQQKQLEGLQEAAEEAKEEARGARRDKEEMELSLMQVRDELRDEISELHQQKLAHETSLSEMSEQMLRVKKLYGEYKGRLEELKRREVLCDSRESEVRGREEQVARREATMKTREEWISKRETEFRIQKRALENAQLRPKGSLLFTANSTSPATSGDDASGKSEGGADGYRSEGSLSTPSAAQPHAPDLADRVMEAQAHYAQRMNQSMESAVMFKGKNKAREAAQRDYKAILSTSEKIDPNQDREAAKAARRRDMLMGFIPSKLRGDKKSAKSSSAASAASSLDMNAI</sequence>
<dbReference type="Pfam" id="PF00653">
    <property type="entry name" value="BIR"/>
    <property type="match status" value="1"/>
</dbReference>
<feature type="coiled-coil region" evidence="1">
    <location>
        <begin position="287"/>
        <end position="506"/>
    </location>
</feature>
<dbReference type="SUPFAM" id="SSF57924">
    <property type="entry name" value="Inhibitor of apoptosis (IAP) repeat"/>
    <property type="match status" value="1"/>
</dbReference>
<feature type="region of interest" description="Disordered" evidence="2">
    <location>
        <begin position="679"/>
        <end position="708"/>
    </location>
</feature>
<gene>
    <name evidence="3" type="ORF">GTHE00462_LOCUS17977</name>
</gene>
<feature type="compositionally biased region" description="Low complexity" evidence="2">
    <location>
        <begin position="692"/>
        <end position="702"/>
    </location>
</feature>
<dbReference type="SMART" id="SM00238">
    <property type="entry name" value="BIR"/>
    <property type="match status" value="1"/>
</dbReference>
<accession>A0A7S4KT87</accession>
<dbReference type="CDD" id="cd00022">
    <property type="entry name" value="BIR"/>
    <property type="match status" value="1"/>
</dbReference>
<name>A0A7S4KT87_GUITH</name>
<feature type="compositionally biased region" description="Polar residues" evidence="2">
    <location>
        <begin position="211"/>
        <end position="232"/>
    </location>
</feature>
<dbReference type="PROSITE" id="PS50143">
    <property type="entry name" value="BIR_REPEAT_2"/>
    <property type="match status" value="1"/>
</dbReference>